<dbReference type="RefSeq" id="WP_212369243.1">
    <property type="nucleotide sequence ID" value="NZ_JAGSIE010000015.1"/>
</dbReference>
<dbReference type="InterPro" id="IPR048764">
    <property type="entry name" value="PylC_N"/>
</dbReference>
<reference evidence="6 7" key="1">
    <citation type="submission" date="2021-04" db="EMBL/GenBank/DDBJ databases">
        <title>Allobacillus sp. nov. SKP8-2 isolated from shrimp paste.</title>
        <authorList>
            <person name="Tanasupawat S."/>
            <person name="Yiamsombat S."/>
            <person name="Kanchanasin P."/>
            <person name="Kuncharoen N."/>
        </authorList>
    </citation>
    <scope>NUCLEOTIDE SEQUENCE [LARGE SCALE GENOMIC DNA]</scope>
    <source>
        <strain evidence="6 7">SKP8-2</strain>
    </source>
</reference>
<feature type="domain" description="ATP-grasp" evidence="5">
    <location>
        <begin position="117"/>
        <end position="293"/>
    </location>
</feature>
<evidence type="ECO:0000313" key="6">
    <source>
        <dbReference type="EMBL" id="MBR7553711.1"/>
    </source>
</evidence>
<keyword evidence="3 4" id="KW-0067">ATP-binding</keyword>
<dbReference type="InterPro" id="IPR013815">
    <property type="entry name" value="ATP_grasp_subdomain_1"/>
</dbReference>
<dbReference type="Proteomes" id="UP000675431">
    <property type="component" value="Unassembled WGS sequence"/>
</dbReference>
<evidence type="ECO:0000256" key="1">
    <source>
        <dbReference type="ARBA" id="ARBA00022598"/>
    </source>
</evidence>
<comment type="caution">
    <text evidence="6">The sequence shown here is derived from an EMBL/GenBank/DDBJ whole genome shotgun (WGS) entry which is preliminary data.</text>
</comment>
<dbReference type="Pfam" id="PF02655">
    <property type="entry name" value="ATP-grasp_3"/>
    <property type="match status" value="1"/>
</dbReference>
<dbReference type="InterPro" id="IPR011761">
    <property type="entry name" value="ATP-grasp"/>
</dbReference>
<dbReference type="InterPro" id="IPR052032">
    <property type="entry name" value="ATP-dep_AA_Ligase"/>
</dbReference>
<dbReference type="AlphaFoldDB" id="A0A941CW80"/>
<evidence type="ECO:0000256" key="3">
    <source>
        <dbReference type="ARBA" id="ARBA00022840"/>
    </source>
</evidence>
<dbReference type="EMBL" id="JAGSIE010000015">
    <property type="protein sequence ID" value="MBR7553711.1"/>
    <property type="molecule type" value="Genomic_DNA"/>
</dbReference>
<evidence type="ECO:0000259" key="5">
    <source>
        <dbReference type="PROSITE" id="PS50975"/>
    </source>
</evidence>
<dbReference type="Gene3D" id="3.30.1490.20">
    <property type="entry name" value="ATP-grasp fold, A domain"/>
    <property type="match status" value="1"/>
</dbReference>
<dbReference type="GO" id="GO:0016874">
    <property type="term" value="F:ligase activity"/>
    <property type="evidence" value="ECO:0007669"/>
    <property type="project" value="UniProtKB-KW"/>
</dbReference>
<dbReference type="InterPro" id="IPR003806">
    <property type="entry name" value="ATP-grasp_PylC-type"/>
</dbReference>
<dbReference type="PROSITE" id="PS50975">
    <property type="entry name" value="ATP_GRASP"/>
    <property type="match status" value="1"/>
</dbReference>
<dbReference type="GO" id="GO:0046872">
    <property type="term" value="F:metal ion binding"/>
    <property type="evidence" value="ECO:0007669"/>
    <property type="project" value="InterPro"/>
</dbReference>
<name>A0A941CW80_9BACI</name>
<gene>
    <name evidence="6" type="ORF">KC820_06020</name>
</gene>
<dbReference type="NCBIfam" id="NF009406">
    <property type="entry name" value="PRK12767.1-5"/>
    <property type="match status" value="1"/>
</dbReference>
<evidence type="ECO:0000256" key="2">
    <source>
        <dbReference type="ARBA" id="ARBA00022741"/>
    </source>
</evidence>
<dbReference type="PANTHER" id="PTHR43585:SF2">
    <property type="entry name" value="ATP-GRASP ENZYME FSQD"/>
    <property type="match status" value="1"/>
</dbReference>
<proteinExistence type="predicted"/>
<accession>A0A941CW80</accession>
<evidence type="ECO:0000256" key="4">
    <source>
        <dbReference type="PROSITE-ProRule" id="PRU00409"/>
    </source>
</evidence>
<sequence length="326" mass="36775">MNILICSTGSRVKMTQYIKEAVKSTGGKVIAGDSDPYSPALFAADDYVLLKPVDDDEYISSIIQVCKQKEIDAIIPLIEEEVPKLVKNQSVLDNIGVKLATSEQDLVDVCTDKLKTYQYIDQLGFPGVPTFSTIEETLTLLNDRDFDYPLIVKPADGKGSEGVWRVENETQLREAVEKVGHPIIQPYLKDKEFGIDVYIDLINGQLVDVFMKEKFKMVNGATDKSISVNDEKLLSLITSFVEAAGFTGPLDIDCFEWNGKYYISEINPRFGAGYLHAHEMGCNFMKYIVNNLIGKENQPFERIQYPEGIWMMKYSEVMLRKIDSSE</sequence>
<dbReference type="Gene3D" id="3.30.470.20">
    <property type="entry name" value="ATP-grasp fold, B domain"/>
    <property type="match status" value="1"/>
</dbReference>
<dbReference type="Gene3D" id="3.40.50.20">
    <property type="match status" value="1"/>
</dbReference>
<keyword evidence="2 4" id="KW-0547">Nucleotide-binding</keyword>
<dbReference type="GO" id="GO:0005524">
    <property type="term" value="F:ATP binding"/>
    <property type="evidence" value="ECO:0007669"/>
    <property type="project" value="UniProtKB-UniRule"/>
</dbReference>
<keyword evidence="1" id="KW-0436">Ligase</keyword>
<dbReference type="Pfam" id="PF21360">
    <property type="entry name" value="PylC-like_N"/>
    <property type="match status" value="1"/>
</dbReference>
<dbReference type="SUPFAM" id="SSF56059">
    <property type="entry name" value="Glutathione synthetase ATP-binding domain-like"/>
    <property type="match status" value="1"/>
</dbReference>
<keyword evidence="7" id="KW-1185">Reference proteome</keyword>
<protein>
    <submittedName>
        <fullName evidence="6">ATP-grasp domain-containing protein</fullName>
    </submittedName>
</protein>
<organism evidence="6 7">
    <name type="scientific">Allobacillus saliphilus</name>
    <dbReference type="NCBI Taxonomy" id="2912308"/>
    <lineage>
        <taxon>Bacteria</taxon>
        <taxon>Bacillati</taxon>
        <taxon>Bacillota</taxon>
        <taxon>Bacilli</taxon>
        <taxon>Bacillales</taxon>
        <taxon>Bacillaceae</taxon>
        <taxon>Allobacillus</taxon>
    </lineage>
</organism>
<evidence type="ECO:0000313" key="7">
    <source>
        <dbReference type="Proteomes" id="UP000675431"/>
    </source>
</evidence>
<dbReference type="PANTHER" id="PTHR43585">
    <property type="entry name" value="FUMIPYRROLE BIOSYNTHESIS PROTEIN C"/>
    <property type="match status" value="1"/>
</dbReference>